<keyword evidence="4 5" id="KW-0472">Membrane</keyword>
<feature type="transmembrane region" description="Helical" evidence="5">
    <location>
        <begin position="377"/>
        <end position="401"/>
    </location>
</feature>
<proteinExistence type="predicted"/>
<dbReference type="Gene3D" id="1.20.1250.20">
    <property type="entry name" value="MFS general substrate transporter like domains"/>
    <property type="match status" value="1"/>
</dbReference>
<comment type="subcellular location">
    <subcellularLocation>
        <location evidence="1">Membrane</location>
        <topology evidence="1">Multi-pass membrane protein</topology>
    </subcellularLocation>
</comment>
<dbReference type="InterPro" id="IPR020846">
    <property type="entry name" value="MFS_dom"/>
</dbReference>
<keyword evidence="3 5" id="KW-1133">Transmembrane helix</keyword>
<feature type="transmembrane region" description="Helical" evidence="5">
    <location>
        <begin position="422"/>
        <end position="439"/>
    </location>
</feature>
<feature type="transmembrane region" description="Helical" evidence="5">
    <location>
        <begin position="113"/>
        <end position="136"/>
    </location>
</feature>
<evidence type="ECO:0000256" key="5">
    <source>
        <dbReference type="SAM" id="Phobius"/>
    </source>
</evidence>
<feature type="transmembrane region" description="Helical" evidence="5">
    <location>
        <begin position="282"/>
        <end position="304"/>
    </location>
</feature>
<feature type="transmembrane region" description="Helical" evidence="5">
    <location>
        <begin position="316"/>
        <end position="336"/>
    </location>
</feature>
<organism evidence="7 8">
    <name type="scientific">Inquilinus limosus</name>
    <dbReference type="NCBI Taxonomy" id="171674"/>
    <lineage>
        <taxon>Bacteria</taxon>
        <taxon>Pseudomonadati</taxon>
        <taxon>Pseudomonadota</taxon>
        <taxon>Alphaproteobacteria</taxon>
        <taxon>Rhodospirillales</taxon>
        <taxon>Rhodospirillaceae</taxon>
        <taxon>Inquilinus</taxon>
    </lineage>
</organism>
<dbReference type="AlphaFoldDB" id="A0A952FH72"/>
<feature type="transmembrane region" description="Helical" evidence="5">
    <location>
        <begin position="56"/>
        <end position="76"/>
    </location>
</feature>
<evidence type="ECO:0000256" key="4">
    <source>
        <dbReference type="ARBA" id="ARBA00023136"/>
    </source>
</evidence>
<accession>A0A952FH72</accession>
<dbReference type="InterPro" id="IPR036259">
    <property type="entry name" value="MFS_trans_sf"/>
</dbReference>
<feature type="transmembrane region" description="Helical" evidence="5">
    <location>
        <begin position="182"/>
        <end position="200"/>
    </location>
</feature>
<dbReference type="GO" id="GO:0022857">
    <property type="term" value="F:transmembrane transporter activity"/>
    <property type="evidence" value="ECO:0007669"/>
    <property type="project" value="InterPro"/>
</dbReference>
<dbReference type="PANTHER" id="PTHR42718:SF39">
    <property type="entry name" value="ACTINORHODIN TRANSPORTER-RELATED"/>
    <property type="match status" value="1"/>
</dbReference>
<name>A0A952FH72_9PROT</name>
<reference evidence="7" key="1">
    <citation type="submission" date="2020-06" db="EMBL/GenBank/DDBJ databases">
        <title>Stable isotope informed genome-resolved metagenomics uncovers potential trophic interactions in rhizosphere soil.</title>
        <authorList>
            <person name="Starr E.P."/>
            <person name="Shi S."/>
            <person name="Blazewicz S.J."/>
            <person name="Koch B.J."/>
            <person name="Probst A.J."/>
            <person name="Hungate B.A."/>
            <person name="Pett-Ridge J."/>
            <person name="Firestone M.K."/>
            <person name="Banfield J.F."/>
        </authorList>
    </citation>
    <scope>NUCLEOTIDE SEQUENCE</scope>
    <source>
        <strain evidence="7">YM_69_17</strain>
    </source>
</reference>
<dbReference type="PANTHER" id="PTHR42718">
    <property type="entry name" value="MAJOR FACILITATOR SUPERFAMILY MULTIDRUG TRANSPORTER MFSC"/>
    <property type="match status" value="1"/>
</dbReference>
<feature type="transmembrane region" description="Helical" evidence="5">
    <location>
        <begin position="348"/>
        <end position="371"/>
    </location>
</feature>
<evidence type="ECO:0000313" key="8">
    <source>
        <dbReference type="Proteomes" id="UP000700706"/>
    </source>
</evidence>
<feature type="transmembrane region" description="Helical" evidence="5">
    <location>
        <begin position="238"/>
        <end position="258"/>
    </location>
</feature>
<dbReference type="Proteomes" id="UP000700706">
    <property type="component" value="Unassembled WGS sequence"/>
</dbReference>
<keyword evidence="2 5" id="KW-0812">Transmembrane</keyword>
<dbReference type="Pfam" id="PF07690">
    <property type="entry name" value="MFS_1"/>
    <property type="match status" value="1"/>
</dbReference>
<dbReference type="Gene3D" id="1.20.1720.10">
    <property type="entry name" value="Multidrug resistance protein D"/>
    <property type="match status" value="1"/>
</dbReference>
<evidence type="ECO:0000259" key="6">
    <source>
        <dbReference type="PROSITE" id="PS50850"/>
    </source>
</evidence>
<feature type="transmembrane region" description="Helical" evidence="5">
    <location>
        <begin position="212"/>
        <end position="232"/>
    </location>
</feature>
<dbReference type="InterPro" id="IPR011701">
    <property type="entry name" value="MFS"/>
</dbReference>
<protein>
    <submittedName>
        <fullName evidence="7">MFS transporter</fullName>
    </submittedName>
</protein>
<dbReference type="SUPFAM" id="SSF103473">
    <property type="entry name" value="MFS general substrate transporter"/>
    <property type="match status" value="1"/>
</dbReference>
<feature type="domain" description="Major facilitator superfamily (MFS) profile" evidence="6">
    <location>
        <begin position="22"/>
        <end position="485"/>
    </location>
</feature>
<evidence type="ECO:0000256" key="2">
    <source>
        <dbReference type="ARBA" id="ARBA00022692"/>
    </source>
</evidence>
<dbReference type="GO" id="GO:0016020">
    <property type="term" value="C:membrane"/>
    <property type="evidence" value="ECO:0007669"/>
    <property type="project" value="UniProtKB-SubCell"/>
</dbReference>
<gene>
    <name evidence="7" type="ORF">JF625_03455</name>
</gene>
<dbReference type="PROSITE" id="PS50850">
    <property type="entry name" value="MFS"/>
    <property type="match status" value="1"/>
</dbReference>
<sequence length="486" mass="49475">MTDVTYPAGAARRATVARPWLGLAVVLLGPFMTVMDVMIVNVAIPSIRLGLGASYAEAELVVAGYSLAYAVALITGGRLGDLRGRRRMFVAGLLAFTVTSALCGLAPSAETLILARLLQGVAAAMLFPQVFALIRVTFPEPQACAKAFAALGVVLGLAAVAGQVLGGILVAADLWGLSWRPIFLLNIPIGLLAAVAAPRLIPADTVTPGQRLDLVGVGLSALGLGLLLYPLIEGREAGWPGWSLAMLAAAVPVLAVFARHQHARSRRGAFPLLQTALFRDRAFAVGVLLALVFYSTLNSVYLAYAFLAQLGLGRSALAAGLVFSPAAVSFMIASIAAGRVAPEHRRAVLMAGAAIAALGEFVAAATALVGAPLQAEALIPALLLLGTGQGLLMTPLLNTVLGGIRDGDIGSASGMLSTMQQVGGAFGVAVAGILFAVVLDGARAAGIGEAAAYARAFAAAAGYGGLATLFTLGLLFALPKIAPREG</sequence>
<evidence type="ECO:0000256" key="1">
    <source>
        <dbReference type="ARBA" id="ARBA00004141"/>
    </source>
</evidence>
<comment type="caution">
    <text evidence="7">The sequence shown here is derived from an EMBL/GenBank/DDBJ whole genome shotgun (WGS) entry which is preliminary data.</text>
</comment>
<feature type="transmembrane region" description="Helical" evidence="5">
    <location>
        <begin position="20"/>
        <end position="44"/>
    </location>
</feature>
<feature type="transmembrane region" description="Helical" evidence="5">
    <location>
        <begin position="451"/>
        <end position="478"/>
    </location>
</feature>
<feature type="transmembrane region" description="Helical" evidence="5">
    <location>
        <begin position="88"/>
        <end position="107"/>
    </location>
</feature>
<dbReference type="CDD" id="cd17321">
    <property type="entry name" value="MFS_MMR_MDR_like"/>
    <property type="match status" value="1"/>
</dbReference>
<evidence type="ECO:0000313" key="7">
    <source>
        <dbReference type="EMBL" id="MBW8724202.1"/>
    </source>
</evidence>
<evidence type="ECO:0000256" key="3">
    <source>
        <dbReference type="ARBA" id="ARBA00022989"/>
    </source>
</evidence>
<dbReference type="EMBL" id="JAEKLZ010000083">
    <property type="protein sequence ID" value="MBW8724202.1"/>
    <property type="molecule type" value="Genomic_DNA"/>
</dbReference>
<feature type="transmembrane region" description="Helical" evidence="5">
    <location>
        <begin position="148"/>
        <end position="170"/>
    </location>
</feature>